<proteinExistence type="predicted"/>
<evidence type="ECO:0000313" key="2">
    <source>
        <dbReference type="Proteomes" id="UP001157502"/>
    </source>
</evidence>
<reference evidence="1" key="1">
    <citation type="submission" date="2021-05" db="EMBL/GenBank/DDBJ databases">
        <authorList>
            <person name="Pan Q."/>
            <person name="Jouanno E."/>
            <person name="Zahm M."/>
            <person name="Klopp C."/>
            <person name="Cabau C."/>
            <person name="Louis A."/>
            <person name="Berthelot C."/>
            <person name="Parey E."/>
            <person name="Roest Crollius H."/>
            <person name="Montfort J."/>
            <person name="Robinson-Rechavi M."/>
            <person name="Bouchez O."/>
            <person name="Lampietro C."/>
            <person name="Lopez Roques C."/>
            <person name="Donnadieu C."/>
            <person name="Postlethwait J."/>
            <person name="Bobe J."/>
            <person name="Dillon D."/>
            <person name="Chandos A."/>
            <person name="von Hippel F."/>
            <person name="Guiguen Y."/>
        </authorList>
    </citation>
    <scope>NUCLEOTIDE SEQUENCE</scope>
    <source>
        <strain evidence="1">YG-Jan2019</strain>
    </source>
</reference>
<comment type="caution">
    <text evidence="1">The sequence shown here is derived from an EMBL/GenBank/DDBJ whole genome shotgun (WGS) entry which is preliminary data.</text>
</comment>
<evidence type="ECO:0000313" key="1">
    <source>
        <dbReference type="EMBL" id="KAJ7993241.1"/>
    </source>
</evidence>
<organism evidence="1 2">
    <name type="scientific">Dallia pectoralis</name>
    <name type="common">Alaska blackfish</name>
    <dbReference type="NCBI Taxonomy" id="75939"/>
    <lineage>
        <taxon>Eukaryota</taxon>
        <taxon>Metazoa</taxon>
        <taxon>Chordata</taxon>
        <taxon>Craniata</taxon>
        <taxon>Vertebrata</taxon>
        <taxon>Euteleostomi</taxon>
        <taxon>Actinopterygii</taxon>
        <taxon>Neopterygii</taxon>
        <taxon>Teleostei</taxon>
        <taxon>Protacanthopterygii</taxon>
        <taxon>Esociformes</taxon>
        <taxon>Umbridae</taxon>
        <taxon>Dallia</taxon>
    </lineage>
</organism>
<gene>
    <name evidence="1" type="ORF">DPEC_G00270410</name>
</gene>
<dbReference type="EMBL" id="CM055751">
    <property type="protein sequence ID" value="KAJ7993241.1"/>
    <property type="molecule type" value="Genomic_DNA"/>
</dbReference>
<protein>
    <submittedName>
        <fullName evidence="1">Uncharacterized protein</fullName>
    </submittedName>
</protein>
<keyword evidence="2" id="KW-1185">Reference proteome</keyword>
<accession>A0ACC2FPI6</accession>
<sequence length="66" mass="7390">MKPSTENNMDPIKVKRPKPDARNASAVCDIQGMRTETGRFSFRRIRTQERKAPRECSQVTAGPAAT</sequence>
<name>A0ACC2FPI6_DALPE</name>
<dbReference type="Proteomes" id="UP001157502">
    <property type="component" value="Chromosome 24"/>
</dbReference>